<keyword evidence="1 3" id="KW-0929">Antimicrobial</keyword>
<evidence type="ECO:0000313" key="5">
    <source>
        <dbReference type="EMBL" id="MDO6577937.1"/>
    </source>
</evidence>
<keyword evidence="6" id="KW-1185">Reference proteome</keyword>
<evidence type="ECO:0000313" key="4">
    <source>
        <dbReference type="EMBL" id="AMJ75234.1"/>
    </source>
</evidence>
<comment type="catalytic activity">
    <reaction evidence="3">
        <text>Hydrolysis of (1-&gt;4)-beta-linkages between N-acetylmuramic acid and N-acetyl-D-glucosamine residues in a peptidoglycan and between N-acetyl-D-glucosamine residues in chitodextrins.</text>
        <dbReference type="EC" id="3.2.1.17"/>
    </reaction>
</comment>
<evidence type="ECO:0000313" key="6">
    <source>
        <dbReference type="Proteomes" id="UP000056750"/>
    </source>
</evidence>
<dbReference type="GO" id="GO:0042742">
    <property type="term" value="P:defense response to bacterium"/>
    <property type="evidence" value="ECO:0007669"/>
    <property type="project" value="UniProtKB-KW"/>
</dbReference>
<dbReference type="Pfam" id="PF00959">
    <property type="entry name" value="Phage_lysozyme"/>
    <property type="match status" value="1"/>
</dbReference>
<dbReference type="InterPro" id="IPR023346">
    <property type="entry name" value="Lysozyme-like_dom_sf"/>
</dbReference>
<dbReference type="GO" id="GO:0003796">
    <property type="term" value="F:lysozyme activity"/>
    <property type="evidence" value="ECO:0007669"/>
    <property type="project" value="UniProtKB-EC"/>
</dbReference>
<evidence type="ECO:0000256" key="2">
    <source>
        <dbReference type="ARBA" id="ARBA00022638"/>
    </source>
</evidence>
<protein>
    <recommendedName>
        <fullName evidence="3">Lysozyme</fullName>
        <ecNumber evidence="3">3.2.1.17</ecNumber>
    </recommendedName>
</protein>
<dbReference type="KEGG" id="asq:AVL57_15460"/>
<dbReference type="CDD" id="cd16904">
    <property type="entry name" value="pesticin_lyz-like"/>
    <property type="match status" value="1"/>
</dbReference>
<reference evidence="5" key="2">
    <citation type="submission" date="2023-07" db="EMBL/GenBank/DDBJ databases">
        <title>Genome content predicts the carbon catabolic preferences of heterotrophic bacteria.</title>
        <authorList>
            <person name="Gralka M."/>
        </authorList>
    </citation>
    <scope>NUCLEOTIDE SEQUENCE</scope>
    <source>
        <strain evidence="5">F2M12</strain>
    </source>
</reference>
<dbReference type="Proteomes" id="UP001170717">
    <property type="component" value="Unassembled WGS sequence"/>
</dbReference>
<gene>
    <name evidence="4" type="ORF">AVL57_15460</name>
    <name evidence="5" type="ORF">Q4527_11065</name>
</gene>
<keyword evidence="2 3" id="KW-0081">Bacteriolytic enzyme</keyword>
<evidence type="ECO:0000256" key="1">
    <source>
        <dbReference type="ARBA" id="ARBA00022529"/>
    </source>
</evidence>
<dbReference type="EMBL" id="JAUOQI010000006">
    <property type="protein sequence ID" value="MDO6577937.1"/>
    <property type="molecule type" value="Genomic_DNA"/>
</dbReference>
<dbReference type="GO" id="GO:0009253">
    <property type="term" value="P:peptidoglycan catabolic process"/>
    <property type="evidence" value="ECO:0007669"/>
    <property type="project" value="InterPro"/>
</dbReference>
<proteinExistence type="inferred from homology"/>
<dbReference type="SUPFAM" id="SSF53955">
    <property type="entry name" value="Lysozyme-like"/>
    <property type="match status" value="1"/>
</dbReference>
<comment type="similarity">
    <text evidence="3">Belongs to the glycosyl hydrolase 24 family.</text>
</comment>
<dbReference type="Gene3D" id="1.10.530.40">
    <property type="match status" value="1"/>
</dbReference>
<dbReference type="Proteomes" id="UP000056750">
    <property type="component" value="Chromosome"/>
</dbReference>
<sequence>MHFTTSERLKRIQQHLGVSPDGVLGGETLWALEKRLLPISERLTQVTSTTTPANSNEISLTLSQKGIDLIVQHEISSKQYYEKRLTHPTWPKGDSGITIGIGYDLGYASKSQFQSDWQSLLNTFDMVKLTRVCGLKGQTAKIHVSSLRSVTVPFDAAKHVFVHSSLPKYAQKTKSTFPGVEYLNADAQAALVSLVYNRGGSLKGDSRREMAAIKPLVASKDYIGIAQQITKMKRLWQGRGLDGLLHRRDDEANLVRNSGRKYSVDDLVRVA</sequence>
<dbReference type="AlphaFoldDB" id="A0AAW7Z6P4"/>
<dbReference type="EMBL" id="CP013926">
    <property type="protein sequence ID" value="AMJ75234.1"/>
    <property type="molecule type" value="Genomic_DNA"/>
</dbReference>
<name>A0AAW7Z6P4_9ALTE</name>
<organism evidence="5 7">
    <name type="scientific">Alteromonas stellipolaris</name>
    <dbReference type="NCBI Taxonomy" id="233316"/>
    <lineage>
        <taxon>Bacteria</taxon>
        <taxon>Pseudomonadati</taxon>
        <taxon>Pseudomonadota</taxon>
        <taxon>Gammaproteobacteria</taxon>
        <taxon>Alteromonadales</taxon>
        <taxon>Alteromonadaceae</taxon>
        <taxon>Alteromonas/Salinimonas group</taxon>
        <taxon>Alteromonas</taxon>
    </lineage>
</organism>
<dbReference type="EC" id="3.2.1.17" evidence="3"/>
<evidence type="ECO:0000256" key="3">
    <source>
        <dbReference type="RuleBase" id="RU003788"/>
    </source>
</evidence>
<dbReference type="RefSeq" id="WP_057790300.1">
    <property type="nucleotide sequence ID" value="NZ_CAXIBE010000142.1"/>
</dbReference>
<dbReference type="GO" id="GO:0031640">
    <property type="term" value="P:killing of cells of another organism"/>
    <property type="evidence" value="ECO:0007669"/>
    <property type="project" value="UniProtKB-KW"/>
</dbReference>
<evidence type="ECO:0000313" key="7">
    <source>
        <dbReference type="Proteomes" id="UP001170717"/>
    </source>
</evidence>
<keyword evidence="3" id="KW-0326">Glycosidase</keyword>
<accession>A0AAW7Z6P4</accession>
<dbReference type="InterPro" id="IPR002196">
    <property type="entry name" value="Glyco_hydro_24"/>
</dbReference>
<dbReference type="InterPro" id="IPR023347">
    <property type="entry name" value="Lysozyme_dom_sf"/>
</dbReference>
<keyword evidence="3" id="KW-0378">Hydrolase</keyword>
<reference evidence="4 6" key="1">
    <citation type="submission" date="2015-12" db="EMBL/GenBank/DDBJ databases">
        <title>Intraspecies pangenome expansion in the marine bacterium Alteromonas.</title>
        <authorList>
            <person name="Lopez-Perez M."/>
            <person name="Rodriguez-Valera F."/>
        </authorList>
    </citation>
    <scope>NUCLEOTIDE SEQUENCE [LARGE SCALE GENOMIC DNA]</scope>
    <source>
        <strain evidence="4 6">LMG 21861</strain>
    </source>
</reference>
<dbReference type="GO" id="GO:0016998">
    <property type="term" value="P:cell wall macromolecule catabolic process"/>
    <property type="evidence" value="ECO:0007669"/>
    <property type="project" value="InterPro"/>
</dbReference>